<feature type="transmembrane region" description="Helical" evidence="1">
    <location>
        <begin position="93"/>
        <end position="111"/>
    </location>
</feature>
<keyword evidence="1" id="KW-0472">Membrane</keyword>
<dbReference type="RefSeq" id="WP_346049687.1">
    <property type="nucleotide sequence ID" value="NZ_JAYGII010000002.1"/>
</dbReference>
<dbReference type="EMBL" id="JAYGII010000002">
    <property type="protein sequence ID" value="MEA5444462.1"/>
    <property type="molecule type" value="Genomic_DNA"/>
</dbReference>
<accession>A0AAP6MLF7</accession>
<feature type="transmembrane region" description="Helical" evidence="1">
    <location>
        <begin position="241"/>
        <end position="259"/>
    </location>
</feature>
<sequence length="397" mass="43065">MSSVRFSLEAQRARWPVVLQQPFRLFFLAAAWFAVFHGALWGGMLASGSMVIEGNPFLWHGYHMVFGFAVAIVIGFLLTAAANWIGKPVSPPALTLGLFLAWCVARLGGFLPDLLPWALVTLADAVALWGACIALGVALLRAGNRRNYLFIAVLAALALAATACFLAVTGIISDIRFALMRIGLDLMLLLMVIMGQRIIPFFTERRLPHLGVRRSPLLMLLTPMVVAAGLLANYLGWPMPAMALMLSAAVLLLVHMTLWRSWGSWPEPMLWILHLGYLWLALALVLRAGSLGFGWMPYSTAGHAVSVGALGALGLGMLARVSLGHTGRMIQAKPWIVLAFVLVSLAAVFRLMTGFPIGLLMQWLFGLSALSWILAWLIFAISYAPILTGPRADGQPG</sequence>
<comment type="caution">
    <text evidence="2">The sequence shown here is derived from an EMBL/GenBank/DDBJ whole genome shotgun (WGS) entry which is preliminary data.</text>
</comment>
<name>A0AAP6MLF7_9GAMM</name>
<keyword evidence="1" id="KW-1133">Transmembrane helix</keyword>
<reference evidence="2 3" key="1">
    <citation type="submission" date="2023-12" db="EMBL/GenBank/DDBJ databases">
        <title>Whole-genome sequencing of halo(alkali)philic microorganisms from hypersaline lakes.</title>
        <authorList>
            <person name="Sorokin D.Y."/>
            <person name="Merkel A.Y."/>
            <person name="Messina E."/>
            <person name="Yakimov M."/>
        </authorList>
    </citation>
    <scope>NUCLEOTIDE SEQUENCE [LARGE SCALE GENOMIC DNA]</scope>
    <source>
        <strain evidence="2 3">AB-CW1</strain>
    </source>
</reference>
<organism evidence="2 3">
    <name type="scientific">Natronospira elongata</name>
    <dbReference type="NCBI Taxonomy" id="3110268"/>
    <lineage>
        <taxon>Bacteria</taxon>
        <taxon>Pseudomonadati</taxon>
        <taxon>Pseudomonadota</taxon>
        <taxon>Gammaproteobacteria</taxon>
        <taxon>Natronospirales</taxon>
        <taxon>Natronospiraceae</taxon>
        <taxon>Natronospira</taxon>
    </lineage>
</organism>
<feature type="transmembrane region" description="Helical" evidence="1">
    <location>
        <begin position="178"/>
        <end position="195"/>
    </location>
</feature>
<feature type="transmembrane region" description="Helical" evidence="1">
    <location>
        <begin position="61"/>
        <end position="81"/>
    </location>
</feature>
<feature type="transmembrane region" description="Helical" evidence="1">
    <location>
        <begin position="335"/>
        <end position="357"/>
    </location>
</feature>
<feature type="transmembrane region" description="Helical" evidence="1">
    <location>
        <begin position="216"/>
        <end position="235"/>
    </location>
</feature>
<feature type="transmembrane region" description="Helical" evidence="1">
    <location>
        <begin position="271"/>
        <end position="295"/>
    </location>
</feature>
<keyword evidence="1" id="KW-0812">Transmembrane</keyword>
<feature type="transmembrane region" description="Helical" evidence="1">
    <location>
        <begin position="301"/>
        <end position="323"/>
    </location>
</feature>
<keyword evidence="3" id="KW-1185">Reference proteome</keyword>
<feature type="transmembrane region" description="Helical" evidence="1">
    <location>
        <begin position="147"/>
        <end position="172"/>
    </location>
</feature>
<protein>
    <submittedName>
        <fullName evidence="2">NnrS family protein</fullName>
    </submittedName>
</protein>
<evidence type="ECO:0000313" key="3">
    <source>
        <dbReference type="Proteomes" id="UP001302316"/>
    </source>
</evidence>
<feature type="transmembrane region" description="Helical" evidence="1">
    <location>
        <begin position="363"/>
        <end position="386"/>
    </location>
</feature>
<dbReference type="InterPro" id="IPR010266">
    <property type="entry name" value="NnrS"/>
</dbReference>
<feature type="transmembrane region" description="Helical" evidence="1">
    <location>
        <begin position="117"/>
        <end position="140"/>
    </location>
</feature>
<dbReference type="Proteomes" id="UP001302316">
    <property type="component" value="Unassembled WGS sequence"/>
</dbReference>
<dbReference type="AlphaFoldDB" id="A0AAP6MLF7"/>
<dbReference type="Pfam" id="PF05940">
    <property type="entry name" value="NnrS"/>
    <property type="match status" value="1"/>
</dbReference>
<gene>
    <name evidence="2" type="ORF">VCB98_01340</name>
</gene>
<evidence type="ECO:0000313" key="2">
    <source>
        <dbReference type="EMBL" id="MEA5444462.1"/>
    </source>
</evidence>
<evidence type="ECO:0000256" key="1">
    <source>
        <dbReference type="SAM" id="Phobius"/>
    </source>
</evidence>
<proteinExistence type="predicted"/>
<feature type="transmembrane region" description="Helical" evidence="1">
    <location>
        <begin position="21"/>
        <end position="41"/>
    </location>
</feature>